<protein>
    <recommendedName>
        <fullName evidence="4">Secreted protein</fullName>
    </recommendedName>
</protein>
<name>G3IKS2_CRIGR</name>
<evidence type="ECO:0000256" key="1">
    <source>
        <dbReference type="SAM" id="SignalP"/>
    </source>
</evidence>
<evidence type="ECO:0000313" key="3">
    <source>
        <dbReference type="Proteomes" id="UP000001075"/>
    </source>
</evidence>
<dbReference type="EMBL" id="JH003732">
    <property type="protein sequence ID" value="EGW14752.1"/>
    <property type="molecule type" value="Genomic_DNA"/>
</dbReference>
<reference evidence="3" key="1">
    <citation type="journal article" date="2011" name="Nat. Biotechnol.">
        <title>The genomic sequence of the Chinese hamster ovary (CHO)-K1 cell line.</title>
        <authorList>
            <person name="Xu X."/>
            <person name="Nagarajan H."/>
            <person name="Lewis N.E."/>
            <person name="Pan S."/>
            <person name="Cai Z."/>
            <person name="Liu X."/>
            <person name="Chen W."/>
            <person name="Xie M."/>
            <person name="Wang W."/>
            <person name="Hammond S."/>
            <person name="Andersen M.R."/>
            <person name="Neff N."/>
            <person name="Passarelli B."/>
            <person name="Koh W."/>
            <person name="Fan H.C."/>
            <person name="Wang J."/>
            <person name="Gui Y."/>
            <person name="Lee K.H."/>
            <person name="Betenbaugh M.J."/>
            <person name="Quake S.R."/>
            <person name="Famili I."/>
            <person name="Palsson B.O."/>
            <person name="Wang J."/>
        </authorList>
    </citation>
    <scope>NUCLEOTIDE SEQUENCE [LARGE SCALE GENOMIC DNA]</scope>
    <source>
        <strain evidence="3">CHO K1 cell line</strain>
    </source>
</reference>
<feature type="chain" id="PRO_5003445680" description="Secreted protein" evidence="1">
    <location>
        <begin position="17"/>
        <end position="66"/>
    </location>
</feature>
<keyword evidence="1" id="KW-0732">Signal</keyword>
<dbReference type="InParanoid" id="G3IKS2"/>
<gene>
    <name evidence="2" type="ORF">I79_024475</name>
</gene>
<organism evidence="2 3">
    <name type="scientific">Cricetulus griseus</name>
    <name type="common">Chinese hamster</name>
    <name type="synonym">Cricetulus barabensis griseus</name>
    <dbReference type="NCBI Taxonomy" id="10029"/>
    <lineage>
        <taxon>Eukaryota</taxon>
        <taxon>Metazoa</taxon>
        <taxon>Chordata</taxon>
        <taxon>Craniata</taxon>
        <taxon>Vertebrata</taxon>
        <taxon>Euteleostomi</taxon>
        <taxon>Mammalia</taxon>
        <taxon>Eutheria</taxon>
        <taxon>Euarchontoglires</taxon>
        <taxon>Glires</taxon>
        <taxon>Rodentia</taxon>
        <taxon>Myomorpha</taxon>
        <taxon>Muroidea</taxon>
        <taxon>Cricetidae</taxon>
        <taxon>Cricetinae</taxon>
        <taxon>Cricetulus</taxon>
    </lineage>
</organism>
<evidence type="ECO:0000313" key="2">
    <source>
        <dbReference type="EMBL" id="EGW14752.1"/>
    </source>
</evidence>
<dbReference type="AlphaFoldDB" id="G3IKS2"/>
<dbReference type="Proteomes" id="UP000001075">
    <property type="component" value="Unassembled WGS sequence"/>
</dbReference>
<accession>G3IKS2</accession>
<feature type="signal peptide" evidence="1">
    <location>
        <begin position="1"/>
        <end position="16"/>
    </location>
</feature>
<evidence type="ECO:0008006" key="4">
    <source>
        <dbReference type="Google" id="ProtNLM"/>
    </source>
</evidence>
<proteinExistence type="predicted"/>
<sequence length="66" mass="7241">MLWWSSGTWSSPASHALHLATLAAVRILRCSKLVPGLVLSVGKRLPQDLAMDVPSFEFLSPSHSHF</sequence>